<evidence type="ECO:0000313" key="3">
    <source>
        <dbReference type="Proteomes" id="UP000198583"/>
    </source>
</evidence>
<dbReference type="EMBL" id="FOYL01000001">
    <property type="protein sequence ID" value="SFQ97589.1"/>
    <property type="molecule type" value="Genomic_DNA"/>
</dbReference>
<dbReference type="Proteomes" id="UP000198583">
    <property type="component" value="Unassembled WGS sequence"/>
</dbReference>
<evidence type="ECO:0000313" key="2">
    <source>
        <dbReference type="EMBL" id="SFQ97589.1"/>
    </source>
</evidence>
<keyword evidence="1" id="KW-1133">Transmembrane helix</keyword>
<dbReference type="OrthoDB" id="3677662at2"/>
<dbReference type="RefSeq" id="WP_093588052.1">
    <property type="nucleotide sequence ID" value="NZ_FOYL01000001.1"/>
</dbReference>
<reference evidence="3" key="1">
    <citation type="submission" date="2016-10" db="EMBL/GenBank/DDBJ databases">
        <authorList>
            <person name="Varghese N."/>
            <person name="Submissions S."/>
        </authorList>
    </citation>
    <scope>NUCLEOTIDE SEQUENCE [LARGE SCALE GENOMIC DNA]</scope>
    <source>
        <strain evidence="3">DSM 44232</strain>
    </source>
</reference>
<keyword evidence="3" id="KW-1185">Reference proteome</keyword>
<keyword evidence="1" id="KW-0472">Membrane</keyword>
<organism evidence="2 3">
    <name type="scientific">Lentzea waywayandensis</name>
    <dbReference type="NCBI Taxonomy" id="84724"/>
    <lineage>
        <taxon>Bacteria</taxon>
        <taxon>Bacillati</taxon>
        <taxon>Actinomycetota</taxon>
        <taxon>Actinomycetes</taxon>
        <taxon>Pseudonocardiales</taxon>
        <taxon>Pseudonocardiaceae</taxon>
        <taxon>Lentzea</taxon>
    </lineage>
</organism>
<dbReference type="STRING" id="84724.SAMN04488564_101476"/>
<gene>
    <name evidence="2" type="ORF">SAMN04488564_101476</name>
</gene>
<feature type="transmembrane region" description="Helical" evidence="1">
    <location>
        <begin position="36"/>
        <end position="57"/>
    </location>
</feature>
<proteinExistence type="predicted"/>
<dbReference type="AlphaFoldDB" id="A0A1I6CWI1"/>
<sequence>MAFDLPPRRELPTDVKERMRPDFVATRESPERRGRAPLAVAAAVLLIAGGVAATQFVTQPFVDKARPGHERVVRPSGQDLARCRTALGDQNWQSSETVEFGLSKVLVGQDGRFCELTRTKAYVASQSFRPTDLREGTVTFRSHGIIAGIPPKDARTLKTGPKPEFRDQDFKASDGVVTPHFFVVDTRYQDSYFDLVFDDRATPVPDIPEGAVTESQTFESGDPDPWTLVNVIARCTDTSYRNGANASDLQNWEPLLVSGLDQRGGVLIAHREHDAWATCSFGPSVLGGVHWEHLPAVTKKPEKPVLVTIHGNESALMVVGRIKRSAGTVEVSVDDEQAVTADVVDGYFIATLPVSTKNRTDYINSLHVVGRDSDNEVVYEGGFE</sequence>
<protein>
    <submittedName>
        <fullName evidence="2">Uncharacterized protein</fullName>
    </submittedName>
</protein>
<evidence type="ECO:0000256" key="1">
    <source>
        <dbReference type="SAM" id="Phobius"/>
    </source>
</evidence>
<name>A0A1I6CWI1_9PSEU</name>
<accession>A0A1I6CWI1</accession>
<keyword evidence="1" id="KW-0812">Transmembrane</keyword>